<dbReference type="InterPro" id="IPR019493">
    <property type="entry name" value="Bacteriocin_IIb_lactacin-rel"/>
</dbReference>
<gene>
    <name evidence="1" type="ORF">HHO47_10725</name>
</gene>
<dbReference type="AlphaFoldDB" id="A0A7Y0DTC3"/>
<proteinExistence type="predicted"/>
<evidence type="ECO:0008006" key="3">
    <source>
        <dbReference type="Google" id="ProtNLM"/>
    </source>
</evidence>
<evidence type="ECO:0000313" key="1">
    <source>
        <dbReference type="EMBL" id="NMM41284.1"/>
    </source>
</evidence>
<protein>
    <recommendedName>
        <fullName evidence="3">Bacteriocin</fullName>
    </recommendedName>
</protein>
<dbReference type="GO" id="GO:0042742">
    <property type="term" value="P:defense response to bacterium"/>
    <property type="evidence" value="ECO:0007669"/>
    <property type="project" value="InterPro"/>
</dbReference>
<name>A0A7Y0DTC3_9GAMM</name>
<dbReference type="EMBL" id="JABBMT010000015">
    <property type="protein sequence ID" value="NMM41284.1"/>
    <property type="molecule type" value="Genomic_DNA"/>
</dbReference>
<comment type="caution">
    <text evidence="1">The sequence shown here is derived from an EMBL/GenBank/DDBJ whole genome shotgun (WGS) entry which is preliminary data.</text>
</comment>
<dbReference type="Pfam" id="PF10439">
    <property type="entry name" value="Bacteriocin_IIc"/>
    <property type="match status" value="1"/>
</dbReference>
<evidence type="ECO:0000313" key="2">
    <source>
        <dbReference type="Proteomes" id="UP000570493"/>
    </source>
</evidence>
<sequence>MEYNIMRELNVNEIEFVNGGYSTRELGAAVFGGALAGGVFGSVVGGVGAGPGALAGGLSGGIGYLGRELYLYYTA</sequence>
<accession>A0A7Y0DTC3</accession>
<dbReference type="Proteomes" id="UP000570493">
    <property type="component" value="Unassembled WGS sequence"/>
</dbReference>
<organism evidence="1 2">
    <name type="scientific">Pseudoalteromonas arctica</name>
    <dbReference type="NCBI Taxonomy" id="394751"/>
    <lineage>
        <taxon>Bacteria</taxon>
        <taxon>Pseudomonadati</taxon>
        <taxon>Pseudomonadota</taxon>
        <taxon>Gammaproteobacteria</taxon>
        <taxon>Alteromonadales</taxon>
        <taxon>Pseudoalteromonadaceae</taxon>
        <taxon>Pseudoalteromonas</taxon>
    </lineage>
</organism>
<keyword evidence="2" id="KW-1185">Reference proteome</keyword>
<reference evidence="1" key="1">
    <citation type="submission" date="2020-04" db="EMBL/GenBank/DDBJ databases">
        <title>Genome Sequencing for Pseudoaltermonas arctica.</title>
        <authorList>
            <person name="Elkins N.S."/>
        </authorList>
    </citation>
    <scope>NUCLEOTIDE SEQUENCE [LARGE SCALE GENOMIC DNA]</scope>
    <source>
        <strain evidence="1">NEC-BIFX-2020_0012</strain>
    </source>
</reference>